<keyword evidence="5" id="KW-1185">Reference proteome</keyword>
<dbReference type="EMBL" id="VTPC01003133">
    <property type="protein sequence ID" value="KAF2898998.1"/>
    <property type="molecule type" value="Genomic_DNA"/>
</dbReference>
<feature type="region of interest" description="Disordered" evidence="2">
    <location>
        <begin position="272"/>
        <end position="300"/>
    </location>
</feature>
<dbReference type="GO" id="GO:0005634">
    <property type="term" value="C:nucleus"/>
    <property type="evidence" value="ECO:0007669"/>
    <property type="project" value="TreeGrafter"/>
</dbReference>
<feature type="domain" description="USP" evidence="3">
    <location>
        <begin position="79"/>
        <end position="605"/>
    </location>
</feature>
<dbReference type="PROSITE" id="PS00973">
    <property type="entry name" value="USP_2"/>
    <property type="match status" value="1"/>
</dbReference>
<dbReference type="Gene3D" id="3.90.70.10">
    <property type="entry name" value="Cysteine proteinases"/>
    <property type="match status" value="1"/>
</dbReference>
<dbReference type="Pfam" id="PF00443">
    <property type="entry name" value="UCH"/>
    <property type="match status" value="1"/>
</dbReference>
<dbReference type="InterPro" id="IPR028889">
    <property type="entry name" value="USP"/>
</dbReference>
<organism evidence="4 5">
    <name type="scientific">Ignelater luminosus</name>
    <name type="common">Cucubano</name>
    <name type="synonym">Pyrophorus luminosus</name>
    <dbReference type="NCBI Taxonomy" id="2038154"/>
    <lineage>
        <taxon>Eukaryota</taxon>
        <taxon>Metazoa</taxon>
        <taxon>Ecdysozoa</taxon>
        <taxon>Arthropoda</taxon>
        <taxon>Hexapoda</taxon>
        <taxon>Insecta</taxon>
        <taxon>Pterygota</taxon>
        <taxon>Neoptera</taxon>
        <taxon>Endopterygota</taxon>
        <taxon>Coleoptera</taxon>
        <taxon>Polyphaga</taxon>
        <taxon>Elateriformia</taxon>
        <taxon>Elateroidea</taxon>
        <taxon>Elateridae</taxon>
        <taxon>Agrypninae</taxon>
        <taxon>Pyrophorini</taxon>
        <taxon>Ignelater</taxon>
    </lineage>
</organism>
<dbReference type="PROSITE" id="PS50235">
    <property type="entry name" value="USP_3"/>
    <property type="match status" value="1"/>
</dbReference>
<dbReference type="GO" id="GO:0004843">
    <property type="term" value="F:cysteine-type deubiquitinase activity"/>
    <property type="evidence" value="ECO:0007669"/>
    <property type="project" value="InterPro"/>
</dbReference>
<evidence type="ECO:0000256" key="1">
    <source>
        <dbReference type="ARBA" id="ARBA00009085"/>
    </source>
</evidence>
<reference evidence="4" key="1">
    <citation type="submission" date="2019-08" db="EMBL/GenBank/DDBJ databases">
        <title>The genome of the North American firefly Photinus pyralis.</title>
        <authorList>
            <consortium name="Photinus pyralis genome working group"/>
            <person name="Fallon T.R."/>
            <person name="Sander Lower S.E."/>
            <person name="Weng J.-K."/>
        </authorList>
    </citation>
    <scope>NUCLEOTIDE SEQUENCE</scope>
    <source>
        <strain evidence="4">TRF0915ILg1</strain>
        <tissue evidence="4">Whole body</tissue>
    </source>
</reference>
<dbReference type="SUPFAM" id="SSF54001">
    <property type="entry name" value="Cysteine proteinases"/>
    <property type="match status" value="1"/>
</dbReference>
<dbReference type="OrthoDB" id="10062454at2759"/>
<dbReference type="InterPro" id="IPR018200">
    <property type="entry name" value="USP_CS"/>
</dbReference>
<dbReference type="GO" id="GO:0005829">
    <property type="term" value="C:cytosol"/>
    <property type="evidence" value="ECO:0007669"/>
    <property type="project" value="TreeGrafter"/>
</dbReference>
<dbReference type="PANTHER" id="PTHR24006:SF905">
    <property type="entry name" value="UBIQUITIN CARBOXYL-TERMINAL HYDROLASE 1"/>
    <property type="match status" value="1"/>
</dbReference>
<dbReference type="InterPro" id="IPR001394">
    <property type="entry name" value="Peptidase_C19_UCH"/>
</dbReference>
<dbReference type="PANTHER" id="PTHR24006">
    <property type="entry name" value="UBIQUITIN CARBOXYL-TERMINAL HYDROLASE"/>
    <property type="match status" value="1"/>
</dbReference>
<dbReference type="InterPro" id="IPR038765">
    <property type="entry name" value="Papain-like_cys_pep_sf"/>
</dbReference>
<sequence length="612" mass="69395">MTVLEDEVIFVRNKLSLSKPTKDLRNINNTEHPVKRKNPLDFDTNPTKKLVIENMLNGYRSNDNHYRSSGDTAQECPVATLSNMGNTCFLNSVLYTLRFAPTFLHNLHHLIVDLALVNSRLNQNKAKSSSLGRTVGTISGPSSRSTSSKDLLSLGNCDIIPKSKVQIVTEKLHELFITMHNLELKDSSDAYQPSTFLQAVRDANFIFEGNHQQDAHELLVYLLDNLRETCEFLTQLVENQPELLNDPETSHSSNTSKLWNVRRSWKITNKKKDKAPKDLINEEPVNNTDDDGASVDSNPENSKKKVGYNFVIEDFEGITLRRTTCLECENFSEKKEPFFDIPVPITYNENDFETNPNEIYRKACLTIEKLCDSNKYLCENCQRYNEAKREVLFEKLPNILVLQLKRFTTTAAGVQKVNSYLPTPLKLECFCVSCNESESLHRYQLCCVIMHLGGTLASGHYIAYVKVTDHFEDYSDCSRDLPRGTLSASSSEKSINILKYLKPRAFTSAFIENKNGIVSSKSGGGIGICKSIDCCGIKLNKNVVENVVNSYAKRWQLPSPETQEDVWLECDDENVRPLSNKEFQELLSYKPKSTSTPYLLFYSKINDSIASE</sequence>
<dbReference type="Proteomes" id="UP000801492">
    <property type="component" value="Unassembled WGS sequence"/>
</dbReference>
<protein>
    <recommendedName>
        <fullName evidence="3">USP domain-containing protein</fullName>
    </recommendedName>
</protein>
<gene>
    <name evidence="4" type="ORF">ILUMI_07177</name>
</gene>
<evidence type="ECO:0000256" key="2">
    <source>
        <dbReference type="SAM" id="MobiDB-lite"/>
    </source>
</evidence>
<dbReference type="AlphaFoldDB" id="A0A8K0D9A0"/>
<dbReference type="InterPro" id="IPR050164">
    <property type="entry name" value="Peptidase_C19"/>
</dbReference>
<evidence type="ECO:0000313" key="5">
    <source>
        <dbReference type="Proteomes" id="UP000801492"/>
    </source>
</evidence>
<accession>A0A8K0D9A0</accession>
<name>A0A8K0D9A0_IGNLU</name>
<evidence type="ECO:0000259" key="3">
    <source>
        <dbReference type="PROSITE" id="PS50235"/>
    </source>
</evidence>
<proteinExistence type="inferred from homology"/>
<dbReference type="GO" id="GO:0016579">
    <property type="term" value="P:protein deubiquitination"/>
    <property type="evidence" value="ECO:0007669"/>
    <property type="project" value="InterPro"/>
</dbReference>
<comment type="similarity">
    <text evidence="1">Belongs to the peptidase C19 family.</text>
</comment>
<comment type="caution">
    <text evidence="4">The sequence shown here is derived from an EMBL/GenBank/DDBJ whole genome shotgun (WGS) entry which is preliminary data.</text>
</comment>
<evidence type="ECO:0000313" key="4">
    <source>
        <dbReference type="EMBL" id="KAF2898998.1"/>
    </source>
</evidence>